<feature type="domain" description="Protein phosphatase 1 regulatory subunit 15B N-terminal" evidence="3">
    <location>
        <begin position="141"/>
        <end position="167"/>
    </location>
</feature>
<name>A0A9Q1HSL0_CONCO</name>
<feature type="compositionally biased region" description="Acidic residues" evidence="2">
    <location>
        <begin position="287"/>
        <end position="316"/>
    </location>
</feature>
<dbReference type="InterPro" id="IPR019512">
    <property type="entry name" value="Prot_Pase1_reg-su15B_N"/>
</dbReference>
<dbReference type="InterPro" id="IPR051254">
    <property type="entry name" value="PPP1R15"/>
</dbReference>
<dbReference type="GO" id="GO:0019888">
    <property type="term" value="F:protein phosphatase regulator activity"/>
    <property type="evidence" value="ECO:0007669"/>
    <property type="project" value="TreeGrafter"/>
</dbReference>
<keyword evidence="6" id="KW-1185">Reference proteome</keyword>
<dbReference type="GO" id="GO:0005783">
    <property type="term" value="C:endoplasmic reticulum"/>
    <property type="evidence" value="ECO:0007669"/>
    <property type="project" value="TreeGrafter"/>
</dbReference>
<feature type="region of interest" description="Disordered" evidence="2">
    <location>
        <begin position="144"/>
        <end position="423"/>
    </location>
</feature>
<evidence type="ECO:0000259" key="4">
    <source>
        <dbReference type="Pfam" id="PF10488"/>
    </source>
</evidence>
<evidence type="ECO:0000259" key="3">
    <source>
        <dbReference type="Pfam" id="PF10472"/>
    </source>
</evidence>
<gene>
    <name evidence="5" type="ORF">COCON_G00177000</name>
</gene>
<dbReference type="Pfam" id="PF10488">
    <property type="entry name" value="PP1c_bdg"/>
    <property type="match status" value="2"/>
</dbReference>
<dbReference type="AlphaFoldDB" id="A0A9Q1HSL0"/>
<accession>A0A9Q1HSL0</accession>
<dbReference type="Pfam" id="PF10472">
    <property type="entry name" value="CReP_N"/>
    <property type="match status" value="1"/>
</dbReference>
<feature type="compositionally biased region" description="Acidic residues" evidence="2">
    <location>
        <begin position="258"/>
        <end position="279"/>
    </location>
</feature>
<dbReference type="GO" id="GO:0034976">
    <property type="term" value="P:response to endoplasmic reticulum stress"/>
    <property type="evidence" value="ECO:0007669"/>
    <property type="project" value="TreeGrafter"/>
</dbReference>
<protein>
    <recommendedName>
        <fullName evidence="7">Protein phosphatase 1 regulatory subunit 15B</fullName>
    </recommendedName>
</protein>
<sequence length="495" mass="54617">MERSSSSELGYPPSGGEAMSSSQETLRLEKVHRRQCRQCRGQYGRLCALGYKENLPQVESGTAARVAKPTELFEQRDYGELIPSESAGHSSHKGASDNGSPQSVRPESLPSSEKPLLVCQPLCERLPGIRAATACSEVAVLTPDQDNGYSSLEEEHSNSRMHLVEPVSPEQGCSGPAEGAEELVFPAEGGTTAEGSSKLPEVEAAADGREGEESDSDLSDTEEEEDGAEPEELSPPHLPLPGCQNKAIAYIMGGPCSEDSESDLEEDSDWDSEDDDGFDSEGSSDFSDSEDLDEEEDREEEEEGKESDMGEADGEVEQLWNSLCPRGDPYDPRNFTASQQTAPRRAPGGDDPPMEGPSSPQPLLPEEESWEEEEDSDLDEEESLRLWNSFTSGGDPYSPHGSFWTRQDSRGSRKRLPPPPDQTAVCSAKLKRVRFAEEVEEFYANSDEDRRGPWEEFARDRCRFVRRVQETELAIGYCLTPTFRLVIFNRLHQSC</sequence>
<dbReference type="PANTHER" id="PTHR16489:SF11">
    <property type="entry name" value="PROTEIN PHOSPHATASE 1 REGULATORY SUBUNIT 15B"/>
    <property type="match status" value="1"/>
</dbReference>
<feature type="region of interest" description="Disordered" evidence="2">
    <location>
        <begin position="58"/>
        <end position="112"/>
    </location>
</feature>
<feature type="domain" description="Protein phosphatase 1 regulatory subunit 15A/B C-terminal" evidence="4">
    <location>
        <begin position="312"/>
        <end position="399"/>
    </location>
</feature>
<evidence type="ECO:0000256" key="2">
    <source>
        <dbReference type="SAM" id="MobiDB-lite"/>
    </source>
</evidence>
<evidence type="ECO:0008006" key="7">
    <source>
        <dbReference type="Google" id="ProtNLM"/>
    </source>
</evidence>
<comment type="caution">
    <text evidence="5">The sequence shown here is derived from an EMBL/GenBank/DDBJ whole genome shotgun (WGS) entry which is preliminary data.</text>
</comment>
<feature type="compositionally biased region" description="Acidic residues" evidence="2">
    <location>
        <begin position="365"/>
        <end position="382"/>
    </location>
</feature>
<dbReference type="GO" id="GO:0051246">
    <property type="term" value="P:regulation of protein metabolic process"/>
    <property type="evidence" value="ECO:0007669"/>
    <property type="project" value="UniProtKB-ARBA"/>
</dbReference>
<dbReference type="PANTHER" id="PTHR16489">
    <property type="entry name" value="GH11727P"/>
    <property type="match status" value="1"/>
</dbReference>
<dbReference type="GO" id="GO:0000164">
    <property type="term" value="C:protein phosphatase type 1 complex"/>
    <property type="evidence" value="ECO:0007669"/>
    <property type="project" value="TreeGrafter"/>
</dbReference>
<feature type="compositionally biased region" description="Polar residues" evidence="2">
    <location>
        <begin position="97"/>
        <end position="111"/>
    </location>
</feature>
<dbReference type="Proteomes" id="UP001152803">
    <property type="component" value="Unassembled WGS sequence"/>
</dbReference>
<feature type="compositionally biased region" description="Acidic residues" evidence="2">
    <location>
        <begin position="212"/>
        <end position="232"/>
    </location>
</feature>
<dbReference type="OrthoDB" id="5976067at2759"/>
<comment type="similarity">
    <text evidence="1">Belongs to the PPP1R15 family.</text>
</comment>
<organism evidence="5 6">
    <name type="scientific">Conger conger</name>
    <name type="common">Conger eel</name>
    <name type="synonym">Muraena conger</name>
    <dbReference type="NCBI Taxonomy" id="82655"/>
    <lineage>
        <taxon>Eukaryota</taxon>
        <taxon>Metazoa</taxon>
        <taxon>Chordata</taxon>
        <taxon>Craniata</taxon>
        <taxon>Vertebrata</taxon>
        <taxon>Euteleostomi</taxon>
        <taxon>Actinopterygii</taxon>
        <taxon>Neopterygii</taxon>
        <taxon>Teleostei</taxon>
        <taxon>Anguilliformes</taxon>
        <taxon>Congridae</taxon>
        <taxon>Conger</taxon>
    </lineage>
</organism>
<evidence type="ECO:0000313" key="6">
    <source>
        <dbReference type="Proteomes" id="UP001152803"/>
    </source>
</evidence>
<feature type="region of interest" description="Disordered" evidence="2">
    <location>
        <begin position="1"/>
        <end position="27"/>
    </location>
</feature>
<reference evidence="5" key="1">
    <citation type="journal article" date="2023" name="Science">
        <title>Genome structures resolve the early diversification of teleost fishes.</title>
        <authorList>
            <person name="Parey E."/>
            <person name="Louis A."/>
            <person name="Montfort J."/>
            <person name="Bouchez O."/>
            <person name="Roques C."/>
            <person name="Iampietro C."/>
            <person name="Lluch J."/>
            <person name="Castinel A."/>
            <person name="Donnadieu C."/>
            <person name="Desvignes T."/>
            <person name="Floi Bucao C."/>
            <person name="Jouanno E."/>
            <person name="Wen M."/>
            <person name="Mejri S."/>
            <person name="Dirks R."/>
            <person name="Jansen H."/>
            <person name="Henkel C."/>
            <person name="Chen W.J."/>
            <person name="Zahm M."/>
            <person name="Cabau C."/>
            <person name="Klopp C."/>
            <person name="Thompson A.W."/>
            <person name="Robinson-Rechavi M."/>
            <person name="Braasch I."/>
            <person name="Lecointre G."/>
            <person name="Bobe J."/>
            <person name="Postlethwait J.H."/>
            <person name="Berthelot C."/>
            <person name="Roest Crollius H."/>
            <person name="Guiguen Y."/>
        </authorList>
    </citation>
    <scope>NUCLEOTIDE SEQUENCE</scope>
    <source>
        <strain evidence="5">Concon-B</strain>
    </source>
</reference>
<proteinExistence type="inferred from homology"/>
<evidence type="ECO:0000256" key="1">
    <source>
        <dbReference type="ARBA" id="ARBA00010161"/>
    </source>
</evidence>
<evidence type="ECO:0000313" key="5">
    <source>
        <dbReference type="EMBL" id="KAJ8258688.1"/>
    </source>
</evidence>
<dbReference type="InterPro" id="IPR019523">
    <property type="entry name" value="Prot_Pase1_reg-su15A/B_C"/>
</dbReference>
<feature type="domain" description="Protein phosphatase 1 regulatory subunit 15A/B C-terminal" evidence="4">
    <location>
        <begin position="427"/>
        <end position="491"/>
    </location>
</feature>
<dbReference type="EMBL" id="JAFJMO010000013">
    <property type="protein sequence ID" value="KAJ8258688.1"/>
    <property type="molecule type" value="Genomic_DNA"/>
</dbReference>